<dbReference type="Pfam" id="PF00294">
    <property type="entry name" value="PfkB"/>
    <property type="match status" value="1"/>
</dbReference>
<comment type="function">
    <text evidence="12">Catalyzes the phosphorylation of ribose at O-5 in a reaction requiring ATP and magnesium. The resulting D-ribose-5-phosphate can then be used either for sythesis of nucleotides, histidine, and tryptophan, or as a component of the pentose phosphate pathway.</text>
</comment>
<dbReference type="NCBIfam" id="NF008353">
    <property type="entry name" value="PRK11142.1"/>
    <property type="match status" value="1"/>
</dbReference>
<evidence type="ECO:0000256" key="3">
    <source>
        <dbReference type="ARBA" id="ARBA00016943"/>
    </source>
</evidence>
<dbReference type="PANTHER" id="PTHR10584">
    <property type="entry name" value="SUGAR KINASE"/>
    <property type="match status" value="1"/>
</dbReference>
<evidence type="ECO:0000256" key="12">
    <source>
        <dbReference type="HAMAP-Rule" id="MF_01987"/>
    </source>
</evidence>
<dbReference type="UniPathway" id="UPA00916">
    <property type="reaction ID" value="UER00889"/>
</dbReference>
<feature type="binding site" evidence="12">
    <location>
        <begin position="39"/>
        <end position="43"/>
    </location>
    <ligand>
        <name>substrate</name>
    </ligand>
</feature>
<reference evidence="15" key="1">
    <citation type="submission" date="2019-06" db="EMBL/GenBank/DDBJ databases">
        <title>Alistipes onderdonkii subsp. vulgaris subsp. nov., Alistipes dispar sp. nov. and Alistipes communis sp. nov., isolated from human faeces, and creation of Alistipes onderdonkii subsp. onderdonkii subsp. nov.</title>
        <authorList>
            <person name="Sakamoto M."/>
            <person name="Ikeyama N."/>
            <person name="Ogata Y."/>
            <person name="Suda W."/>
            <person name="Iino T."/>
            <person name="Hattori M."/>
            <person name="Ohkuma M."/>
        </authorList>
    </citation>
    <scope>NUCLEOTIDE SEQUENCE [LARGE SCALE GENOMIC DNA]</scope>
    <source>
        <strain evidence="15">5CBH24</strain>
    </source>
</reference>
<feature type="binding site" evidence="12">
    <location>
        <position position="140"/>
    </location>
    <ligand>
        <name>substrate</name>
    </ligand>
</feature>
<evidence type="ECO:0000313" key="14">
    <source>
        <dbReference type="EMBL" id="BBL03446.1"/>
    </source>
</evidence>
<feature type="active site" description="Proton acceptor" evidence="12">
    <location>
        <position position="252"/>
    </location>
</feature>
<feature type="binding site" evidence="12">
    <location>
        <position position="287"/>
    </location>
    <ligand>
        <name>K(+)</name>
        <dbReference type="ChEBI" id="CHEBI:29103"/>
    </ligand>
</feature>
<comment type="similarity">
    <text evidence="1">Belongs to the carbohydrate kinase pfkB family.</text>
</comment>
<organism evidence="14 15">
    <name type="scientific">Alistipes communis</name>
    <dbReference type="NCBI Taxonomy" id="2585118"/>
    <lineage>
        <taxon>Bacteria</taxon>
        <taxon>Pseudomonadati</taxon>
        <taxon>Bacteroidota</taxon>
        <taxon>Bacteroidia</taxon>
        <taxon>Bacteroidales</taxon>
        <taxon>Rikenellaceae</taxon>
        <taxon>Alistipes</taxon>
    </lineage>
</organism>
<protein>
    <recommendedName>
        <fullName evidence="3 12">Ribokinase</fullName>
        <shortName evidence="12">RK</shortName>
        <ecNumber evidence="2 12">2.7.1.15</ecNumber>
    </recommendedName>
</protein>
<dbReference type="GO" id="GO:0019303">
    <property type="term" value="P:D-ribose catabolic process"/>
    <property type="evidence" value="ECO:0007669"/>
    <property type="project" value="UniProtKB-UniRule"/>
</dbReference>
<keyword evidence="9 12" id="KW-0460">Magnesium</keyword>
<evidence type="ECO:0000256" key="9">
    <source>
        <dbReference type="ARBA" id="ARBA00022842"/>
    </source>
</evidence>
<sequence>MEKIMVIGSSNTDLLIKTNRIPDPGETVLGGTFMMNAGGKGANQAVAVARIGGGVKFVAKIGDDMFGQRSLESYARDGIDISYIIKDGAAPSGMALITVDAAGENCIVVAPGANDRLTPADIDAVADAIRRSEYLLMQLEIPMPAVEYAAAIAREAGTKVILNPAPAAVLSDGLLSGLYMITPNRSESQLLTGVVVDGWEGAERAADVLLARGVRNVVVTLGSLGALVRSGEVSERIPAHRVDAVDTTAAGDVFNGALCVGLAEGRTLVEAVRFATCASAISVARMGAQSSIPTRAELDSLDRPEP</sequence>
<keyword evidence="6 12" id="KW-0547">Nucleotide-binding</keyword>
<feature type="binding site" evidence="12">
    <location>
        <begin position="220"/>
        <end position="225"/>
    </location>
    <ligand>
        <name>ATP</name>
        <dbReference type="ChEBI" id="CHEBI:30616"/>
    </ligand>
</feature>
<keyword evidence="12" id="KW-0963">Cytoplasm</keyword>
<dbReference type="EC" id="2.7.1.15" evidence="2 12"/>
<feature type="binding site" evidence="12">
    <location>
        <begin position="251"/>
        <end position="252"/>
    </location>
    <ligand>
        <name>ATP</name>
        <dbReference type="ChEBI" id="CHEBI:30616"/>
    </ligand>
</feature>
<evidence type="ECO:0000256" key="8">
    <source>
        <dbReference type="ARBA" id="ARBA00022840"/>
    </source>
</evidence>
<name>A0A4Y1WTG4_9BACT</name>
<dbReference type="InterPro" id="IPR011877">
    <property type="entry name" value="Ribokinase"/>
</dbReference>
<feature type="binding site" evidence="12">
    <location>
        <position position="248"/>
    </location>
    <ligand>
        <name>K(+)</name>
        <dbReference type="ChEBI" id="CHEBI:29103"/>
    </ligand>
</feature>
<comment type="subunit">
    <text evidence="12">Homodimer.</text>
</comment>
<comment type="subcellular location">
    <subcellularLocation>
        <location evidence="12">Cytoplasm</location>
    </subcellularLocation>
</comment>
<feature type="binding site" evidence="12">
    <location>
        <begin position="11"/>
        <end position="13"/>
    </location>
    <ligand>
        <name>substrate</name>
    </ligand>
</feature>
<feature type="binding site" evidence="12">
    <location>
        <position position="282"/>
    </location>
    <ligand>
        <name>K(+)</name>
        <dbReference type="ChEBI" id="CHEBI:29103"/>
    </ligand>
</feature>
<dbReference type="InterPro" id="IPR029056">
    <property type="entry name" value="Ribokinase-like"/>
</dbReference>
<gene>
    <name evidence="14" type="primary">rbsK_1</name>
    <name evidence="12" type="synonym">rbsK</name>
    <name evidence="14" type="ORF">A5CBH24_07590</name>
</gene>
<evidence type="ECO:0000313" key="15">
    <source>
        <dbReference type="Proteomes" id="UP000318946"/>
    </source>
</evidence>
<dbReference type="PROSITE" id="PS00583">
    <property type="entry name" value="PFKB_KINASES_1"/>
    <property type="match status" value="1"/>
</dbReference>
<feature type="binding site" evidence="12">
    <location>
        <position position="285"/>
    </location>
    <ligand>
        <name>K(+)</name>
        <dbReference type="ChEBI" id="CHEBI:29103"/>
    </ligand>
</feature>
<dbReference type="GO" id="GO:0005829">
    <property type="term" value="C:cytosol"/>
    <property type="evidence" value="ECO:0007669"/>
    <property type="project" value="TreeGrafter"/>
</dbReference>
<evidence type="ECO:0000256" key="2">
    <source>
        <dbReference type="ARBA" id="ARBA00012035"/>
    </source>
</evidence>
<dbReference type="OrthoDB" id="9775849at2"/>
<evidence type="ECO:0000256" key="1">
    <source>
        <dbReference type="ARBA" id="ARBA00005380"/>
    </source>
</evidence>
<evidence type="ECO:0000256" key="4">
    <source>
        <dbReference type="ARBA" id="ARBA00022679"/>
    </source>
</evidence>
<proteinExistence type="inferred from homology"/>
<dbReference type="GO" id="GO:0004747">
    <property type="term" value="F:ribokinase activity"/>
    <property type="evidence" value="ECO:0007669"/>
    <property type="project" value="UniProtKB-UniRule"/>
</dbReference>
<feature type="binding site" evidence="12">
    <location>
        <position position="246"/>
    </location>
    <ligand>
        <name>K(+)</name>
        <dbReference type="ChEBI" id="CHEBI:29103"/>
    </ligand>
</feature>
<keyword evidence="8 12" id="KW-0067">ATP-binding</keyword>
<evidence type="ECO:0000256" key="6">
    <source>
        <dbReference type="ARBA" id="ARBA00022741"/>
    </source>
</evidence>
<dbReference type="Gene3D" id="3.40.1190.20">
    <property type="match status" value="1"/>
</dbReference>
<comment type="caution">
    <text evidence="12">Lacks conserved residue(s) required for the propagation of feature annotation.</text>
</comment>
<feature type="binding site" evidence="12">
    <location>
        <position position="252"/>
    </location>
    <ligand>
        <name>substrate</name>
    </ligand>
</feature>
<comment type="cofactor">
    <cofactor evidence="12">
        <name>Mg(2+)</name>
        <dbReference type="ChEBI" id="CHEBI:18420"/>
    </cofactor>
    <text evidence="12">Requires a divalent cation, most likely magnesium in vivo, as an electrophilic catalyst to aid phosphoryl group transfer. It is the chelate of the metal and the nucleotide that is the actual substrate.</text>
</comment>
<keyword evidence="5 12" id="KW-0479">Metal-binding</keyword>
<accession>A0A4Y1WTG4</accession>
<dbReference type="HAMAP" id="MF_01987">
    <property type="entry name" value="Ribokinase"/>
    <property type="match status" value="1"/>
</dbReference>
<comment type="similarity">
    <text evidence="12">Belongs to the carbohydrate kinase PfkB family. Ribokinase subfamily.</text>
</comment>
<dbReference type="RefSeq" id="WP_019131541.1">
    <property type="nucleotide sequence ID" value="NZ_AP019735.1"/>
</dbReference>
<keyword evidence="11 12" id="KW-0119">Carbohydrate metabolism</keyword>
<comment type="catalytic activity">
    <reaction evidence="12">
        <text>D-ribose + ATP = D-ribose 5-phosphate + ADP + H(+)</text>
        <dbReference type="Rhea" id="RHEA:13697"/>
        <dbReference type="ChEBI" id="CHEBI:15378"/>
        <dbReference type="ChEBI" id="CHEBI:30616"/>
        <dbReference type="ChEBI" id="CHEBI:47013"/>
        <dbReference type="ChEBI" id="CHEBI:78346"/>
        <dbReference type="ChEBI" id="CHEBI:456216"/>
        <dbReference type="EC" id="2.7.1.15"/>
    </reaction>
</comment>
<keyword evidence="7 12" id="KW-0418">Kinase</keyword>
<dbReference type="InterPro" id="IPR002173">
    <property type="entry name" value="Carboh/pur_kinase_PfkB_CS"/>
</dbReference>
<dbReference type="SUPFAM" id="SSF53613">
    <property type="entry name" value="Ribokinase-like"/>
    <property type="match status" value="1"/>
</dbReference>
<feature type="binding site" evidence="12">
    <location>
        <position position="291"/>
    </location>
    <ligand>
        <name>K(+)</name>
        <dbReference type="ChEBI" id="CHEBI:29103"/>
    </ligand>
</feature>
<keyword evidence="4 12" id="KW-0808">Transferase</keyword>
<dbReference type="GO" id="GO:0005524">
    <property type="term" value="F:ATP binding"/>
    <property type="evidence" value="ECO:0007669"/>
    <property type="project" value="UniProtKB-UniRule"/>
</dbReference>
<evidence type="ECO:0000256" key="5">
    <source>
        <dbReference type="ARBA" id="ARBA00022723"/>
    </source>
</evidence>
<dbReference type="CDD" id="cd01174">
    <property type="entry name" value="ribokinase"/>
    <property type="match status" value="1"/>
</dbReference>
<dbReference type="EMBL" id="AP019735">
    <property type="protein sequence ID" value="BBL03446.1"/>
    <property type="molecule type" value="Genomic_DNA"/>
</dbReference>
<evidence type="ECO:0000259" key="13">
    <source>
        <dbReference type="Pfam" id="PF00294"/>
    </source>
</evidence>
<dbReference type="KEGG" id="acou:A5CBH24_07590"/>
<dbReference type="PANTHER" id="PTHR10584:SF166">
    <property type="entry name" value="RIBOKINASE"/>
    <property type="match status" value="1"/>
</dbReference>
<dbReference type="NCBIfam" id="TIGR02152">
    <property type="entry name" value="D_ribokin_bact"/>
    <property type="match status" value="1"/>
</dbReference>
<dbReference type="GeneID" id="78341474"/>
<dbReference type="PRINTS" id="PR00990">
    <property type="entry name" value="RIBOKINASE"/>
</dbReference>
<dbReference type="Proteomes" id="UP000318946">
    <property type="component" value="Chromosome"/>
</dbReference>
<comment type="activity regulation">
    <text evidence="12">Activated by a monovalent cation that binds near, but not in, the active site. The most likely occupant of the site in vivo is potassium. Ion binding induces a conformational change that may alter substrate affinity.</text>
</comment>
<evidence type="ECO:0000256" key="11">
    <source>
        <dbReference type="ARBA" id="ARBA00023277"/>
    </source>
</evidence>
<comment type="pathway">
    <text evidence="12">Carbohydrate metabolism; D-ribose degradation; D-ribose 5-phosphate from beta-D-ribopyranose: step 2/2.</text>
</comment>
<feature type="binding site" evidence="12">
    <location>
        <position position="184"/>
    </location>
    <ligand>
        <name>ATP</name>
        <dbReference type="ChEBI" id="CHEBI:30616"/>
    </ligand>
</feature>
<keyword evidence="15" id="KW-1185">Reference proteome</keyword>
<feature type="domain" description="Carbohydrate kinase PfkB" evidence="13">
    <location>
        <begin position="1"/>
        <end position="295"/>
    </location>
</feature>
<evidence type="ECO:0000256" key="10">
    <source>
        <dbReference type="ARBA" id="ARBA00022958"/>
    </source>
</evidence>
<keyword evidence="10 12" id="KW-0630">Potassium</keyword>
<dbReference type="InterPro" id="IPR002139">
    <property type="entry name" value="Ribo/fructo_kinase"/>
</dbReference>
<dbReference type="AlphaFoldDB" id="A0A4Y1WTG4"/>
<dbReference type="InterPro" id="IPR011611">
    <property type="entry name" value="PfkB_dom"/>
</dbReference>
<evidence type="ECO:0000256" key="7">
    <source>
        <dbReference type="ARBA" id="ARBA00022777"/>
    </source>
</evidence>
<dbReference type="GO" id="GO:0046872">
    <property type="term" value="F:metal ion binding"/>
    <property type="evidence" value="ECO:0007669"/>
    <property type="project" value="UniProtKB-KW"/>
</dbReference>